<accession>A0A560FFV6</accession>
<dbReference type="PANTHER" id="PTHR42850:SF4">
    <property type="entry name" value="ZINC-DEPENDENT ENDOPOLYPHOSPHATASE"/>
    <property type="match status" value="1"/>
</dbReference>
<dbReference type="Pfam" id="PF00149">
    <property type="entry name" value="Metallophos"/>
    <property type="match status" value="1"/>
</dbReference>
<dbReference type="PANTHER" id="PTHR42850">
    <property type="entry name" value="METALLOPHOSPHOESTERASE"/>
    <property type="match status" value="1"/>
</dbReference>
<comment type="caution">
    <text evidence="2">The sequence shown here is derived from an EMBL/GenBank/DDBJ whole genome shotgun (WGS) entry which is preliminary data.</text>
</comment>
<reference evidence="2 3" key="1">
    <citation type="submission" date="2019-06" db="EMBL/GenBank/DDBJ databases">
        <title>Genomic Encyclopedia of Type Strains, Phase IV (KMG-V): Genome sequencing to study the core and pangenomes of soil and plant-associated prokaryotes.</title>
        <authorList>
            <person name="Whitman W."/>
        </authorList>
    </citation>
    <scope>NUCLEOTIDE SEQUENCE [LARGE SCALE GENOMIC DNA]</scope>
    <source>
        <strain evidence="2 3">BR 11880</strain>
    </source>
</reference>
<dbReference type="GO" id="GO:0008803">
    <property type="term" value="F:bis(5'-nucleosyl)-tetraphosphatase (symmetrical) activity"/>
    <property type="evidence" value="ECO:0007669"/>
    <property type="project" value="TreeGrafter"/>
</dbReference>
<sequence>MLNRLRAALRPAQARPDRTAPRAPDGHVLYAVGDVHGELGLLRRLLDAIARDHAQMVECHGPLTAVLIMLGDYVDRGPDSRGVVDLLHGGADPAGRTLDDMLPGFTRHCLRGNHEQTMLDFLDDPMAALRWLDFGGPATLRSYGLPVVLEGPAVLQAMALSEALAAQLPPSHRRFLDNLAYQVVYGDYAFVHAGIRPGRPLAEQTPEDMLWIRAPFMLAEGPHEKVIVHGHTIVPDVDILPQRIAVDTGAYRSGRLSAVVLHGPDIRVLDAQRAVSL</sequence>
<dbReference type="InterPro" id="IPR050126">
    <property type="entry name" value="Ap4A_hydrolase"/>
</dbReference>
<dbReference type="InterPro" id="IPR004843">
    <property type="entry name" value="Calcineurin-like_PHP"/>
</dbReference>
<dbReference type="SUPFAM" id="SSF56300">
    <property type="entry name" value="Metallo-dependent phosphatases"/>
    <property type="match status" value="1"/>
</dbReference>
<gene>
    <name evidence="2" type="ORF">FBZ89_107208</name>
</gene>
<dbReference type="GO" id="GO:0110154">
    <property type="term" value="P:RNA decapping"/>
    <property type="evidence" value="ECO:0007669"/>
    <property type="project" value="TreeGrafter"/>
</dbReference>
<feature type="domain" description="Calcineurin-like phosphoesterase" evidence="1">
    <location>
        <begin position="30"/>
        <end position="235"/>
    </location>
</feature>
<dbReference type="GO" id="GO:0016791">
    <property type="term" value="F:phosphatase activity"/>
    <property type="evidence" value="ECO:0007669"/>
    <property type="project" value="TreeGrafter"/>
</dbReference>
<dbReference type="RefSeq" id="WP_145750594.1">
    <property type="nucleotide sequence ID" value="NZ_VITN01000007.1"/>
</dbReference>
<dbReference type="AlphaFoldDB" id="A0A560FFV6"/>
<dbReference type="InterPro" id="IPR029052">
    <property type="entry name" value="Metallo-depent_PP-like"/>
</dbReference>
<proteinExistence type="predicted"/>
<evidence type="ECO:0000313" key="2">
    <source>
        <dbReference type="EMBL" id="TWB20497.1"/>
    </source>
</evidence>
<organism evidence="2 3">
    <name type="scientific">Nitrospirillum amazonense</name>
    <dbReference type="NCBI Taxonomy" id="28077"/>
    <lineage>
        <taxon>Bacteria</taxon>
        <taxon>Pseudomonadati</taxon>
        <taxon>Pseudomonadota</taxon>
        <taxon>Alphaproteobacteria</taxon>
        <taxon>Rhodospirillales</taxon>
        <taxon>Azospirillaceae</taxon>
        <taxon>Nitrospirillum</taxon>
    </lineage>
</organism>
<dbReference type="GO" id="GO:0005737">
    <property type="term" value="C:cytoplasm"/>
    <property type="evidence" value="ECO:0007669"/>
    <property type="project" value="TreeGrafter"/>
</dbReference>
<dbReference type="Proteomes" id="UP000319859">
    <property type="component" value="Unassembled WGS sequence"/>
</dbReference>
<dbReference type="EMBL" id="VITN01000007">
    <property type="protein sequence ID" value="TWB20497.1"/>
    <property type="molecule type" value="Genomic_DNA"/>
</dbReference>
<protein>
    <submittedName>
        <fullName evidence="2">Serine/threonine protein phosphatase 1</fullName>
    </submittedName>
</protein>
<name>A0A560FFV6_9PROT</name>
<dbReference type="Gene3D" id="3.60.21.10">
    <property type="match status" value="1"/>
</dbReference>
<dbReference type="OrthoDB" id="9807890at2"/>
<evidence type="ECO:0000259" key="1">
    <source>
        <dbReference type="Pfam" id="PF00149"/>
    </source>
</evidence>
<evidence type="ECO:0000313" key="3">
    <source>
        <dbReference type="Proteomes" id="UP000319859"/>
    </source>
</evidence>